<evidence type="ECO:0000259" key="4">
    <source>
        <dbReference type="Pfam" id="PF25390"/>
    </source>
</evidence>
<name>A0A6A4JEN7_APOLU</name>
<organism evidence="5 6">
    <name type="scientific">Apolygus lucorum</name>
    <name type="common">Small green plant bug</name>
    <name type="synonym">Lygocoris lucorum</name>
    <dbReference type="NCBI Taxonomy" id="248454"/>
    <lineage>
        <taxon>Eukaryota</taxon>
        <taxon>Metazoa</taxon>
        <taxon>Ecdysozoa</taxon>
        <taxon>Arthropoda</taxon>
        <taxon>Hexapoda</taxon>
        <taxon>Insecta</taxon>
        <taxon>Pterygota</taxon>
        <taxon>Neoptera</taxon>
        <taxon>Paraneoptera</taxon>
        <taxon>Hemiptera</taxon>
        <taxon>Heteroptera</taxon>
        <taxon>Panheteroptera</taxon>
        <taxon>Cimicomorpha</taxon>
        <taxon>Miridae</taxon>
        <taxon>Mirini</taxon>
        <taxon>Apolygus</taxon>
    </lineage>
</organism>
<feature type="compositionally biased region" description="Basic and acidic residues" evidence="3">
    <location>
        <begin position="14"/>
        <end position="23"/>
    </location>
</feature>
<sequence>MQVGSAPQAPVQEGLDKPPETEKKIEDDEFKRVYYPKFVYSWGLNNYGQLGRPKNIKPTLLPKTVPIEDAEILAVSVTQIVTTPGNTFILTDLGVVYGNGVNNIRQLAGGEFLSHKFYKLDNLEDHVVKELSVFWDTCYAVTKTGVALGWGANAYGQLGRDPAVMFSARAPVEMYGSPENPVVQVAGGQRHCVILTKKGRVLTCGDFKNRQLGRTHELYDYVPREVETLRNVKQIAAGQHHNLALVRTRNEMKVYAWGWNKDGQCGDNPATTGEHAPVPFEVQFSVTIEKGAILKCGWRHSGLKLVTGELFLWGDNKLGQQGQEERIPNEPFPKRIKNLSSDEEVKDFGLGLGHTVVILKSGMVVAWGDNVDGCCGIGHQNSPVIMPLKICCGIRRISTKVFAGYKQSFAVTI</sequence>
<dbReference type="InterPro" id="IPR009091">
    <property type="entry name" value="RCC1/BLIP-II"/>
</dbReference>
<dbReference type="PANTHER" id="PTHR45982">
    <property type="entry name" value="REGULATOR OF CHROMOSOME CONDENSATION"/>
    <property type="match status" value="1"/>
</dbReference>
<reference evidence="5" key="1">
    <citation type="journal article" date="2021" name="Mol. Ecol. Resour.">
        <title>Apolygus lucorum genome provides insights into omnivorousness and mesophyll feeding.</title>
        <authorList>
            <person name="Liu Y."/>
            <person name="Liu H."/>
            <person name="Wang H."/>
            <person name="Huang T."/>
            <person name="Liu B."/>
            <person name="Yang B."/>
            <person name="Yin L."/>
            <person name="Li B."/>
            <person name="Zhang Y."/>
            <person name="Zhang S."/>
            <person name="Jiang F."/>
            <person name="Zhang X."/>
            <person name="Ren Y."/>
            <person name="Wang B."/>
            <person name="Wang S."/>
            <person name="Lu Y."/>
            <person name="Wu K."/>
            <person name="Fan W."/>
            <person name="Wang G."/>
        </authorList>
    </citation>
    <scope>NUCLEOTIDE SEQUENCE</scope>
    <source>
        <strain evidence="5">12Hb</strain>
    </source>
</reference>
<dbReference type="EMBL" id="WIXP02000010">
    <property type="protein sequence ID" value="KAF6204532.1"/>
    <property type="molecule type" value="Genomic_DNA"/>
</dbReference>
<accession>A0A6A4JEN7</accession>
<dbReference type="OrthoDB" id="10256179at2759"/>
<evidence type="ECO:0000256" key="1">
    <source>
        <dbReference type="ARBA" id="ARBA00022658"/>
    </source>
</evidence>
<feature type="region of interest" description="Disordered" evidence="3">
    <location>
        <begin position="1"/>
        <end position="23"/>
    </location>
</feature>
<dbReference type="SUPFAM" id="SSF50985">
    <property type="entry name" value="RCC1/BLIP-II"/>
    <property type="match status" value="1"/>
</dbReference>
<evidence type="ECO:0000313" key="6">
    <source>
        <dbReference type="Proteomes" id="UP000466442"/>
    </source>
</evidence>
<dbReference type="Proteomes" id="UP000466442">
    <property type="component" value="Unassembled WGS sequence"/>
</dbReference>
<dbReference type="PANTHER" id="PTHR45982:SF1">
    <property type="entry name" value="REGULATOR OF CHROMOSOME CONDENSATION"/>
    <property type="match status" value="1"/>
</dbReference>
<keyword evidence="2" id="KW-0677">Repeat</keyword>
<dbReference type="InterPro" id="IPR058923">
    <property type="entry name" value="RCC1-like_dom"/>
</dbReference>
<evidence type="ECO:0000256" key="3">
    <source>
        <dbReference type="SAM" id="MobiDB-lite"/>
    </source>
</evidence>
<feature type="domain" description="RCC1-like" evidence="4">
    <location>
        <begin position="39"/>
        <end position="410"/>
    </location>
</feature>
<gene>
    <name evidence="5" type="ORF">GE061_002874</name>
</gene>
<dbReference type="AlphaFoldDB" id="A0A6A4JEN7"/>
<keyword evidence="1" id="KW-0344">Guanine-nucleotide releasing factor</keyword>
<evidence type="ECO:0000256" key="2">
    <source>
        <dbReference type="ARBA" id="ARBA00022737"/>
    </source>
</evidence>
<dbReference type="Gene3D" id="2.130.10.30">
    <property type="entry name" value="Regulator of chromosome condensation 1/beta-lactamase-inhibitor protein II"/>
    <property type="match status" value="2"/>
</dbReference>
<dbReference type="Pfam" id="PF25390">
    <property type="entry name" value="WD40_RLD"/>
    <property type="match status" value="1"/>
</dbReference>
<protein>
    <recommendedName>
        <fullName evidence="4">RCC1-like domain-containing protein</fullName>
    </recommendedName>
</protein>
<dbReference type="InterPro" id="IPR051553">
    <property type="entry name" value="Ran_GTPase-activating"/>
</dbReference>
<dbReference type="PROSITE" id="PS50012">
    <property type="entry name" value="RCC1_3"/>
    <property type="match status" value="4"/>
</dbReference>
<dbReference type="InterPro" id="IPR000408">
    <property type="entry name" value="Reg_chr_condens"/>
</dbReference>
<comment type="caution">
    <text evidence="5">The sequence shown here is derived from an EMBL/GenBank/DDBJ whole genome shotgun (WGS) entry which is preliminary data.</text>
</comment>
<evidence type="ECO:0000313" key="5">
    <source>
        <dbReference type="EMBL" id="KAF6204532.1"/>
    </source>
</evidence>
<keyword evidence="6" id="KW-1185">Reference proteome</keyword>
<proteinExistence type="predicted"/>
<dbReference type="PRINTS" id="PR00633">
    <property type="entry name" value="RCCNDNSATION"/>
</dbReference>